<comment type="caution">
    <text evidence="1">The sequence shown here is derived from an EMBL/GenBank/DDBJ whole genome shotgun (WGS) entry which is preliminary data.</text>
</comment>
<dbReference type="Gene3D" id="1.20.120.450">
    <property type="entry name" value="dinb family like domain"/>
    <property type="match status" value="1"/>
</dbReference>
<evidence type="ECO:0008006" key="3">
    <source>
        <dbReference type="Google" id="ProtNLM"/>
    </source>
</evidence>
<organism evidence="1 2">
    <name type="scientific">Virgisporangium aliadipatigenens</name>
    <dbReference type="NCBI Taxonomy" id="741659"/>
    <lineage>
        <taxon>Bacteria</taxon>
        <taxon>Bacillati</taxon>
        <taxon>Actinomycetota</taxon>
        <taxon>Actinomycetes</taxon>
        <taxon>Micromonosporales</taxon>
        <taxon>Micromonosporaceae</taxon>
        <taxon>Virgisporangium</taxon>
    </lineage>
</organism>
<reference evidence="1" key="1">
    <citation type="submission" date="2021-01" db="EMBL/GenBank/DDBJ databases">
        <title>Whole genome shotgun sequence of Virgisporangium aliadipatigenens NBRC 105644.</title>
        <authorList>
            <person name="Komaki H."/>
            <person name="Tamura T."/>
        </authorList>
    </citation>
    <scope>NUCLEOTIDE SEQUENCE</scope>
    <source>
        <strain evidence="1">NBRC 105644</strain>
    </source>
</reference>
<protein>
    <recommendedName>
        <fullName evidence="3">Mini-circle protein</fullName>
    </recommendedName>
</protein>
<keyword evidence="2" id="KW-1185">Reference proteome</keyword>
<dbReference type="RefSeq" id="WP_203900691.1">
    <property type="nucleotide sequence ID" value="NZ_BOPF01000014.1"/>
</dbReference>
<evidence type="ECO:0000313" key="1">
    <source>
        <dbReference type="EMBL" id="GIJ47167.1"/>
    </source>
</evidence>
<dbReference type="AlphaFoldDB" id="A0A8J3YMU2"/>
<proteinExistence type="predicted"/>
<dbReference type="Proteomes" id="UP000619260">
    <property type="component" value="Unassembled WGS sequence"/>
</dbReference>
<dbReference type="Pfam" id="PF04978">
    <property type="entry name" value="MST"/>
    <property type="match status" value="1"/>
</dbReference>
<dbReference type="SUPFAM" id="SSF109854">
    <property type="entry name" value="DinB/YfiT-like putative metalloenzymes"/>
    <property type="match status" value="1"/>
</dbReference>
<name>A0A8J3YMU2_9ACTN</name>
<accession>A0A8J3YMU2</accession>
<dbReference type="EMBL" id="BOPF01000014">
    <property type="protein sequence ID" value="GIJ47167.1"/>
    <property type="molecule type" value="Genomic_DNA"/>
</dbReference>
<evidence type="ECO:0000313" key="2">
    <source>
        <dbReference type="Proteomes" id="UP000619260"/>
    </source>
</evidence>
<dbReference type="InterPro" id="IPR034660">
    <property type="entry name" value="DinB/YfiT-like"/>
</dbReference>
<gene>
    <name evidence="1" type="ORF">Val02_40530</name>
</gene>
<dbReference type="InterPro" id="IPR007061">
    <property type="entry name" value="MST-like"/>
</dbReference>
<sequence length="161" mass="18017">MESIPEPEDGDELALLRDWLRYHRDAITAKCAGLTDEQLVATSVAPSDLSLLGLVRHLTEMERVYIVRPLRGGELRLVYCTEEEPDGDIVGLNAGMVADSLKRWHDERADADALLAAVTDLDVKIGRYSLRWYLHKVIQEYAGHNGHAALIRERIDGARGD</sequence>